<name>A0A6G9YHW1_9NOCA</name>
<sequence>MSDSFAALGVELPGTVGLACAPVGGGHGIALGDWSGGVAWSTSKVPLAVAALRAAPAAAKPYVTPAITRSDNAAAERLWSMLGPPAVAAAAVEAVLRDGSDTVTRVRSRRVRREYTAFGQTEWSAVRQALFTAHLPCIELGPDVLALMRRLVPEQQWGLARLPGAAVKAGWGPDEPGNLVRQMAVLRNGSGWTAVVLGAEPDSGAFTDGIALLDKLTGWVGAHLRRLPAGRCQR</sequence>
<gene>
    <name evidence="1" type="ORF">F5544_24920</name>
</gene>
<dbReference type="EMBL" id="CP046172">
    <property type="protein sequence ID" value="QIS12839.1"/>
    <property type="molecule type" value="Genomic_DNA"/>
</dbReference>
<dbReference type="AlphaFoldDB" id="A0A6G9YHW1"/>
<protein>
    <recommendedName>
        <fullName evidence="3">Serine hydrolase</fullName>
    </recommendedName>
</protein>
<evidence type="ECO:0008006" key="3">
    <source>
        <dbReference type="Google" id="ProtNLM"/>
    </source>
</evidence>
<evidence type="ECO:0000313" key="2">
    <source>
        <dbReference type="Proteomes" id="UP000503540"/>
    </source>
</evidence>
<reference evidence="1 2" key="1">
    <citation type="journal article" date="2019" name="ACS Chem. Biol.">
        <title>Identification and Mobilization of a Cryptic Antibiotic Biosynthesis Gene Locus from a Human-Pathogenic Nocardia Isolate.</title>
        <authorList>
            <person name="Herisse M."/>
            <person name="Ishida K."/>
            <person name="Porter J.L."/>
            <person name="Howden B."/>
            <person name="Hertweck C."/>
            <person name="Stinear T.P."/>
            <person name="Pidot S.J."/>
        </authorList>
    </citation>
    <scope>NUCLEOTIDE SEQUENCE [LARGE SCALE GENOMIC DNA]</scope>
    <source>
        <strain evidence="1 2">AUSMDU00012717</strain>
    </source>
</reference>
<organism evidence="1 2">
    <name type="scientific">Nocardia arthritidis</name>
    <dbReference type="NCBI Taxonomy" id="228602"/>
    <lineage>
        <taxon>Bacteria</taxon>
        <taxon>Bacillati</taxon>
        <taxon>Actinomycetota</taxon>
        <taxon>Actinomycetes</taxon>
        <taxon>Mycobacteriales</taxon>
        <taxon>Nocardiaceae</taxon>
        <taxon>Nocardia</taxon>
    </lineage>
</organism>
<evidence type="ECO:0000313" key="1">
    <source>
        <dbReference type="EMBL" id="QIS12839.1"/>
    </source>
</evidence>
<dbReference type="InterPro" id="IPR012338">
    <property type="entry name" value="Beta-lactam/transpept-like"/>
</dbReference>
<dbReference type="Proteomes" id="UP000503540">
    <property type="component" value="Chromosome"/>
</dbReference>
<dbReference type="Gene3D" id="3.40.710.10">
    <property type="entry name" value="DD-peptidase/beta-lactamase superfamily"/>
    <property type="match status" value="1"/>
</dbReference>
<accession>A0A6G9YHW1</accession>
<proteinExistence type="predicted"/>
<dbReference type="RefSeq" id="WP_167475464.1">
    <property type="nucleotide sequence ID" value="NZ_CP046172.1"/>
</dbReference>
<keyword evidence="2" id="KW-1185">Reference proteome</keyword>
<dbReference type="KEGG" id="nah:F5544_24920"/>
<dbReference type="SUPFAM" id="SSF56601">
    <property type="entry name" value="beta-lactamase/transpeptidase-like"/>
    <property type="match status" value="1"/>
</dbReference>